<dbReference type="EMBL" id="MVBM01000008">
    <property type="protein sequence ID" value="OOK67390.1"/>
    <property type="molecule type" value="Genomic_DNA"/>
</dbReference>
<name>A0A1V3WKA4_MYCKA</name>
<reference evidence="2 3" key="1">
    <citation type="submission" date="2017-02" db="EMBL/GenBank/DDBJ databases">
        <title>Complete genome sequences of Mycobacterium kansasii strains isolated from rhesus macaques.</title>
        <authorList>
            <person name="Panda A."/>
            <person name="Nagaraj S."/>
            <person name="Zhao X."/>
            <person name="Tettelin H."/>
            <person name="Detolla L.J."/>
        </authorList>
    </citation>
    <scope>NUCLEOTIDE SEQUENCE [LARGE SCALE GENOMIC DNA]</scope>
    <source>
        <strain evidence="2 3">11-3813</strain>
    </source>
</reference>
<sequence length="230" mass="23648">MKTWKKNSPLPFRAIRRSARLLCAVALLCLSGIVAGCGERGGGPGAPAHPDPAEPVPGIVTTHPEHIPPDTVACSPSLTGEGRATLASVSDPAAPRITISVPDGWTSTPGSGATALTLTGPNGMSATVTIAPTDRQPDSAFLAYTASLGGSMRRLNFLVTGVPFCGFSSELLTGALQGSSGPIEFADRIAHIWTNTKNYLVAIHLEGPAAVPGFRSAKSALMQNFAVLIP</sequence>
<comment type="caution">
    <text evidence="2">The sequence shown here is derived from an EMBL/GenBank/DDBJ whole genome shotgun (WGS) entry which is preliminary data.</text>
</comment>
<keyword evidence="1" id="KW-0732">Signal</keyword>
<proteinExistence type="predicted"/>
<protein>
    <recommendedName>
        <fullName evidence="4">Lipoprotein LpqN</fullName>
    </recommendedName>
</protein>
<evidence type="ECO:0000256" key="1">
    <source>
        <dbReference type="SAM" id="SignalP"/>
    </source>
</evidence>
<accession>A0A1V3WKA4</accession>
<evidence type="ECO:0000313" key="2">
    <source>
        <dbReference type="EMBL" id="OOK67390.1"/>
    </source>
</evidence>
<evidence type="ECO:0000313" key="3">
    <source>
        <dbReference type="Proteomes" id="UP000189229"/>
    </source>
</evidence>
<organism evidence="2 3">
    <name type="scientific">Mycobacterium kansasii</name>
    <dbReference type="NCBI Taxonomy" id="1768"/>
    <lineage>
        <taxon>Bacteria</taxon>
        <taxon>Bacillati</taxon>
        <taxon>Actinomycetota</taxon>
        <taxon>Actinomycetes</taxon>
        <taxon>Mycobacteriales</taxon>
        <taxon>Mycobacteriaceae</taxon>
        <taxon>Mycobacterium</taxon>
    </lineage>
</organism>
<gene>
    <name evidence="2" type="ORF">BZL30_7985</name>
</gene>
<feature type="chain" id="PRO_5038796422" description="Lipoprotein LpqN" evidence="1">
    <location>
        <begin position="37"/>
        <end position="230"/>
    </location>
</feature>
<evidence type="ECO:0008006" key="4">
    <source>
        <dbReference type="Google" id="ProtNLM"/>
    </source>
</evidence>
<dbReference type="Proteomes" id="UP000189229">
    <property type="component" value="Unassembled WGS sequence"/>
</dbReference>
<feature type="signal peptide" evidence="1">
    <location>
        <begin position="1"/>
        <end position="36"/>
    </location>
</feature>
<dbReference type="AlphaFoldDB" id="A0A1V3WKA4"/>